<dbReference type="STRING" id="1157962.A0A250X635"/>
<evidence type="ECO:0000256" key="4">
    <source>
        <dbReference type="ARBA" id="ARBA00022989"/>
    </source>
</evidence>
<dbReference type="PANTHER" id="PTHR42893">
    <property type="entry name" value="PROTEIN DETOXIFICATION 44, CHLOROPLASTIC-RELATED"/>
    <property type="match status" value="1"/>
</dbReference>
<feature type="transmembrane region" description="Helical" evidence="6">
    <location>
        <begin position="151"/>
        <end position="173"/>
    </location>
</feature>
<dbReference type="PANTHER" id="PTHR42893:SF46">
    <property type="entry name" value="PROTEIN DETOXIFICATION 44, CHLOROPLASTIC"/>
    <property type="match status" value="1"/>
</dbReference>
<dbReference type="Pfam" id="PF01554">
    <property type="entry name" value="MatE"/>
    <property type="match status" value="2"/>
</dbReference>
<dbReference type="GO" id="GO:0015297">
    <property type="term" value="F:antiporter activity"/>
    <property type="evidence" value="ECO:0007669"/>
    <property type="project" value="InterPro"/>
</dbReference>
<comment type="caution">
    <text evidence="8">The sequence shown here is derived from an EMBL/GenBank/DDBJ whole genome shotgun (WGS) entry which is preliminary data.</text>
</comment>
<dbReference type="GO" id="GO:0042910">
    <property type="term" value="F:xenobiotic transmembrane transporter activity"/>
    <property type="evidence" value="ECO:0007669"/>
    <property type="project" value="InterPro"/>
</dbReference>
<dbReference type="GO" id="GO:0016020">
    <property type="term" value="C:membrane"/>
    <property type="evidence" value="ECO:0007669"/>
    <property type="project" value="UniProtKB-SubCell"/>
</dbReference>
<evidence type="ECO:0000256" key="5">
    <source>
        <dbReference type="ARBA" id="ARBA00023136"/>
    </source>
</evidence>
<dbReference type="NCBIfam" id="TIGR00797">
    <property type="entry name" value="matE"/>
    <property type="match status" value="1"/>
</dbReference>
<evidence type="ECO:0000256" key="1">
    <source>
        <dbReference type="ARBA" id="ARBA00004141"/>
    </source>
</evidence>
<keyword evidence="9" id="KW-1185">Reference proteome</keyword>
<name>A0A250X635_9CHLO</name>
<feature type="transmembrane region" description="Helical" evidence="6">
    <location>
        <begin position="544"/>
        <end position="563"/>
    </location>
</feature>
<feature type="transmembrane region" description="Helical" evidence="6">
    <location>
        <begin position="476"/>
        <end position="498"/>
    </location>
</feature>
<feature type="transmembrane region" description="Helical" evidence="6">
    <location>
        <begin position="279"/>
        <end position="297"/>
    </location>
</feature>
<comment type="caution">
    <text evidence="6">Lacks conserved residue(s) required for the propagation of feature annotation.</text>
</comment>
<keyword evidence="4 6" id="KW-1133">Transmembrane helix</keyword>
<evidence type="ECO:0000313" key="8">
    <source>
        <dbReference type="EMBL" id="GAX78362.1"/>
    </source>
</evidence>
<feature type="compositionally biased region" description="Polar residues" evidence="7">
    <location>
        <begin position="45"/>
        <end position="84"/>
    </location>
</feature>
<evidence type="ECO:0000313" key="9">
    <source>
        <dbReference type="Proteomes" id="UP000232323"/>
    </source>
</evidence>
<reference evidence="8 9" key="1">
    <citation type="submission" date="2017-08" db="EMBL/GenBank/DDBJ databases">
        <title>Acidophilic green algal genome provides insights into adaptation to an acidic environment.</title>
        <authorList>
            <person name="Hirooka S."/>
            <person name="Hirose Y."/>
            <person name="Kanesaki Y."/>
            <person name="Higuchi S."/>
            <person name="Fujiwara T."/>
            <person name="Onuma R."/>
            <person name="Era A."/>
            <person name="Ohbayashi R."/>
            <person name="Uzuka A."/>
            <person name="Nozaki H."/>
            <person name="Yoshikawa H."/>
            <person name="Miyagishima S.Y."/>
        </authorList>
    </citation>
    <scope>NUCLEOTIDE SEQUENCE [LARGE SCALE GENOMIC DNA]</scope>
    <source>
        <strain evidence="8 9">NIES-2499</strain>
    </source>
</reference>
<keyword evidence="3 6" id="KW-0812">Transmembrane</keyword>
<feature type="transmembrane region" description="Helical" evidence="6">
    <location>
        <begin position="193"/>
        <end position="218"/>
    </location>
</feature>
<dbReference type="InterPro" id="IPR044644">
    <property type="entry name" value="DinF-like"/>
</dbReference>
<dbReference type="Proteomes" id="UP000232323">
    <property type="component" value="Unassembled WGS sequence"/>
</dbReference>
<feature type="transmembrane region" description="Helical" evidence="6">
    <location>
        <begin position="510"/>
        <end position="532"/>
    </location>
</feature>
<gene>
    <name evidence="8" type="ORF">CEUSTIGMA_g5804.t1</name>
</gene>
<feature type="region of interest" description="Disordered" evidence="7">
    <location>
        <begin position="22"/>
        <end position="84"/>
    </location>
</feature>
<comment type="similarity">
    <text evidence="2 6">Belongs to the multi antimicrobial extrusion (MATE) (TC 2.A.66.1) family.</text>
</comment>
<proteinExistence type="inferred from homology"/>
<dbReference type="AlphaFoldDB" id="A0A250X635"/>
<feature type="transmembrane region" description="Helical" evidence="6">
    <location>
        <begin position="309"/>
        <end position="330"/>
    </location>
</feature>
<organism evidence="8 9">
    <name type="scientific">Chlamydomonas eustigma</name>
    <dbReference type="NCBI Taxonomy" id="1157962"/>
    <lineage>
        <taxon>Eukaryota</taxon>
        <taxon>Viridiplantae</taxon>
        <taxon>Chlorophyta</taxon>
        <taxon>core chlorophytes</taxon>
        <taxon>Chlorophyceae</taxon>
        <taxon>CS clade</taxon>
        <taxon>Chlamydomonadales</taxon>
        <taxon>Chlamydomonadaceae</taxon>
        <taxon>Chlamydomonas</taxon>
    </lineage>
</organism>
<dbReference type="CDD" id="cd13136">
    <property type="entry name" value="MATE_DinF_like"/>
    <property type="match status" value="1"/>
</dbReference>
<evidence type="ECO:0000256" key="6">
    <source>
        <dbReference type="RuleBase" id="RU004914"/>
    </source>
</evidence>
<evidence type="ECO:0000256" key="3">
    <source>
        <dbReference type="ARBA" id="ARBA00022692"/>
    </source>
</evidence>
<dbReference type="EMBL" id="BEGY01000032">
    <property type="protein sequence ID" value="GAX78362.1"/>
    <property type="molecule type" value="Genomic_DNA"/>
</dbReference>
<feature type="transmembrane region" description="Helical" evidence="6">
    <location>
        <begin position="342"/>
        <end position="367"/>
    </location>
</feature>
<accession>A0A250X635</accession>
<feature type="transmembrane region" description="Helical" evidence="6">
    <location>
        <begin position="230"/>
        <end position="250"/>
    </location>
</feature>
<evidence type="ECO:0000256" key="2">
    <source>
        <dbReference type="ARBA" id="ARBA00010199"/>
    </source>
</evidence>
<keyword evidence="5 6" id="KW-0472">Membrane</keyword>
<dbReference type="OrthoDB" id="2126698at2759"/>
<protein>
    <recommendedName>
        <fullName evidence="6">Protein DETOXIFICATION</fullName>
    </recommendedName>
    <alternativeName>
        <fullName evidence="6">Multidrug and toxic compound extrusion protein</fullName>
    </alternativeName>
</protein>
<comment type="subcellular location">
    <subcellularLocation>
        <location evidence="1">Membrane</location>
        <topology evidence="1">Multi-pass membrane protein</topology>
    </subcellularLocation>
</comment>
<sequence length="675" mass="70404">MLSKTSRDFFSANDRYHQVSVTCGRNRGPEKSQHVRASSIVPGPQLSSQQRKCNSQVVTTPNICSTKSNPNSNTTGPAKTSAASNTSTIHLLTPDQSSTHLHTSNSKNRVTAAWCSFKASLLRTLSATRSSLASSLGSGPFSLMNRSPYDAAIMSMAAPAVLALAADPLLAMVDTALVGQLGQSELAALGVNNSVFGMAFVVFNFLSTATTPMVAAALGADDKQKAGQTLSQALLLALVLGLTVSSTLYLNADHVLQLMGLDIEASANVELTTLARDFLMIRCTAAPAALLVTVSQGAFRSLQDMRTPLVISVATNVLHLFLSLILIFPLPGIPGVAEGGSMGMGLSGAAVSTSVAEWLAAGTYLYLMWGKRADLGLDSAPQLLNPGEAARQYTPFLKAGGAVLLRTAVLLGTKTLSAAVATRLGPASIASHQVLSQVWILSSLIIDSLAISGQTLVAVQLGKQDKVTARRVTDRLLQLGTALGVTLAAAFSLASPFWPHLFSQDTEVLSAVSVLLPLAVWMLPINAVAYVLDGALVGAEDFGFMALAMTVAAGAAVGALLMVEPAGLGLAGVWQAQAILMLGRAATLGFRYMSPDGPLPPLNQSRLSSCQSVNVEVRTADHASSPSSAQSAIHDVQNSHDAVHVHACPQGEDLMLEPVRIARHVSLGSDESERG</sequence>
<dbReference type="InterPro" id="IPR002528">
    <property type="entry name" value="MATE_fam"/>
</dbReference>
<evidence type="ECO:0000256" key="7">
    <source>
        <dbReference type="SAM" id="MobiDB-lite"/>
    </source>
</evidence>